<dbReference type="Pfam" id="PF11249">
    <property type="entry name" value="DUF3047"/>
    <property type="match status" value="1"/>
</dbReference>
<dbReference type="OrthoDB" id="9775969at2"/>
<proteinExistence type="predicted"/>
<evidence type="ECO:0000313" key="2">
    <source>
        <dbReference type="EMBL" id="ERL51814.1"/>
    </source>
</evidence>
<evidence type="ECO:0000313" key="3">
    <source>
        <dbReference type="Proteomes" id="UP000019113"/>
    </source>
</evidence>
<protein>
    <recommendedName>
        <fullName evidence="4">DUF3047 domain-containing protein</fullName>
    </recommendedName>
</protein>
<organism evidence="2 3">
    <name type="scientific">Halomonas huangheensis</name>
    <dbReference type="NCBI Taxonomy" id="1178482"/>
    <lineage>
        <taxon>Bacteria</taxon>
        <taxon>Pseudomonadati</taxon>
        <taxon>Pseudomonadota</taxon>
        <taxon>Gammaproteobacteria</taxon>
        <taxon>Oceanospirillales</taxon>
        <taxon>Halomonadaceae</taxon>
        <taxon>Halomonas</taxon>
    </lineage>
</organism>
<keyword evidence="1" id="KW-0732">Signal</keyword>
<keyword evidence="3" id="KW-1185">Reference proteome</keyword>
<feature type="signal peptide" evidence="1">
    <location>
        <begin position="1"/>
        <end position="25"/>
    </location>
</feature>
<accession>W1N8L3</accession>
<comment type="caution">
    <text evidence="2">The sequence shown here is derived from an EMBL/GenBank/DDBJ whole genome shotgun (WGS) entry which is preliminary data.</text>
</comment>
<dbReference type="KEGG" id="hhu:AR456_15415"/>
<sequence length="222" mass="24464">MVNHPGLPTLAVVTALMIVASPLQAAEISFSPQSILNWPEKSFDGHTQYQIVQRDGVAVLQSRANGQASALYLEREIDLQRTPWLKWCWQISGVHPQLNERTRAGDDYPARVYVARSTGLLPWQVESVNYVWSSNQPSGTSWPNAFTDKAQLLAVESGSERVGQWMSVVRDVRADFRALFGSDPQTIDGIALMSDGDNAGVDASAWFSRLAFSSDARPLSCP</sequence>
<gene>
    <name evidence="2" type="ORF">BJB45_11660</name>
</gene>
<dbReference type="InterPro" id="IPR021409">
    <property type="entry name" value="DUF3047"/>
</dbReference>
<dbReference type="STRING" id="1178482.AR456_15415"/>
<dbReference type="eggNOG" id="ENOG502ZQ5C">
    <property type="taxonomic scope" value="Bacteria"/>
</dbReference>
<dbReference type="RefSeq" id="WP_021818450.1">
    <property type="nucleotide sequence ID" value="NZ_AVBC01000020.1"/>
</dbReference>
<reference evidence="2 3" key="1">
    <citation type="submission" date="2013-08" db="EMBL/GenBank/DDBJ databases">
        <title>draft genome of Halomonas huanghegensis, strain BJGMM-B45T.</title>
        <authorList>
            <person name="Miao C."/>
            <person name="Wan Y."/>
            <person name="Jin W."/>
        </authorList>
    </citation>
    <scope>NUCLEOTIDE SEQUENCE [LARGE SCALE GENOMIC DNA]</scope>
    <source>
        <strain evidence="2 3">BJGMM-B45</strain>
    </source>
</reference>
<feature type="chain" id="PRO_5009977437" description="DUF3047 domain-containing protein" evidence="1">
    <location>
        <begin position="26"/>
        <end position="222"/>
    </location>
</feature>
<evidence type="ECO:0000256" key="1">
    <source>
        <dbReference type="SAM" id="SignalP"/>
    </source>
</evidence>
<evidence type="ECO:0008006" key="4">
    <source>
        <dbReference type="Google" id="ProtNLM"/>
    </source>
</evidence>
<dbReference type="PATRIC" id="fig|1178482.3.peg.1495"/>
<dbReference type="AlphaFoldDB" id="W1N8L3"/>
<dbReference type="EMBL" id="AVBC01000020">
    <property type="protein sequence ID" value="ERL51814.1"/>
    <property type="molecule type" value="Genomic_DNA"/>
</dbReference>
<dbReference type="Proteomes" id="UP000019113">
    <property type="component" value="Unassembled WGS sequence"/>
</dbReference>
<name>W1N8L3_9GAMM</name>